<gene>
    <name evidence="3" type="ORF">GSOID_T00000867001</name>
    <name evidence="4" type="ORF">GSOID_T00032211001</name>
</gene>
<evidence type="ECO:0000313" key="3">
    <source>
        <dbReference type="EMBL" id="CBY20859.1"/>
    </source>
</evidence>
<dbReference type="SUPFAM" id="SSF49879">
    <property type="entry name" value="SMAD/FHA domain"/>
    <property type="match status" value="1"/>
</dbReference>
<evidence type="ECO:0000313" key="5">
    <source>
        <dbReference type="Proteomes" id="UP000001307"/>
    </source>
</evidence>
<evidence type="ECO:0000256" key="1">
    <source>
        <dbReference type="SAM" id="MobiDB-lite"/>
    </source>
</evidence>
<evidence type="ECO:0000259" key="2">
    <source>
        <dbReference type="Pfam" id="PF17780"/>
    </source>
</evidence>
<dbReference type="AlphaFoldDB" id="E4WQB8"/>
<organism evidence="3">
    <name type="scientific">Oikopleura dioica</name>
    <name type="common">Tunicate</name>
    <dbReference type="NCBI Taxonomy" id="34765"/>
    <lineage>
        <taxon>Eukaryota</taxon>
        <taxon>Metazoa</taxon>
        <taxon>Chordata</taxon>
        <taxon>Tunicata</taxon>
        <taxon>Appendicularia</taxon>
        <taxon>Copelata</taxon>
        <taxon>Oikopleuridae</taxon>
        <taxon>Oikopleura</taxon>
    </lineage>
</organism>
<feature type="compositionally biased region" description="Basic and acidic residues" evidence="1">
    <location>
        <begin position="59"/>
        <end position="76"/>
    </location>
</feature>
<dbReference type="EMBL" id="FN653015">
    <property type="protein sequence ID" value="CBY20859.1"/>
    <property type="molecule type" value="Genomic_DNA"/>
</dbReference>
<dbReference type="InterPro" id="IPR008984">
    <property type="entry name" value="SMAD_FHA_dom_sf"/>
</dbReference>
<dbReference type="Pfam" id="PF17780">
    <property type="entry name" value="OCRE"/>
    <property type="match status" value="1"/>
</dbReference>
<dbReference type="Proteomes" id="UP000001307">
    <property type="component" value="Unassembled WGS sequence"/>
</dbReference>
<reference evidence="3" key="1">
    <citation type="journal article" date="2010" name="Science">
        <title>Plasticity of animal genome architecture unmasked by rapid evolution of a pelagic tunicate.</title>
        <authorList>
            <person name="Denoeud F."/>
            <person name="Henriet S."/>
            <person name="Mungpakdee S."/>
            <person name="Aury J.M."/>
            <person name="Da Silva C."/>
            <person name="Brinkmann H."/>
            <person name="Mikhaleva J."/>
            <person name="Olsen L.C."/>
            <person name="Jubin C."/>
            <person name="Canestro C."/>
            <person name="Bouquet J.M."/>
            <person name="Danks G."/>
            <person name="Poulain J."/>
            <person name="Campsteijn C."/>
            <person name="Adamski M."/>
            <person name="Cross I."/>
            <person name="Yadetie F."/>
            <person name="Muffato M."/>
            <person name="Louis A."/>
            <person name="Butcher S."/>
            <person name="Tsagkogeorga G."/>
            <person name="Konrad A."/>
            <person name="Singh S."/>
            <person name="Jensen M.F."/>
            <person name="Cong E.H."/>
            <person name="Eikeseth-Otteraa H."/>
            <person name="Noel B."/>
            <person name="Anthouard V."/>
            <person name="Porcel B.M."/>
            <person name="Kachouri-Lafond R."/>
            <person name="Nishino A."/>
            <person name="Ugolini M."/>
            <person name="Chourrout P."/>
            <person name="Nishida H."/>
            <person name="Aasland R."/>
            <person name="Huzurbazar S."/>
            <person name="Westhof E."/>
            <person name="Delsuc F."/>
            <person name="Lehrach H."/>
            <person name="Reinhardt R."/>
            <person name="Weissenbach J."/>
            <person name="Roy S.W."/>
            <person name="Artiguenave F."/>
            <person name="Postlethwait J.H."/>
            <person name="Manak J.R."/>
            <person name="Thompson E.M."/>
            <person name="Jaillon O."/>
            <person name="Du Pasquier L."/>
            <person name="Boudinot P."/>
            <person name="Liberles D.A."/>
            <person name="Volff J.N."/>
            <person name="Philippe H."/>
            <person name="Lenhard B."/>
            <person name="Roest Crollius H."/>
            <person name="Wincker P."/>
            <person name="Chourrout D."/>
        </authorList>
    </citation>
    <scope>NUCLEOTIDE SEQUENCE [LARGE SCALE GENOMIC DNA]</scope>
</reference>
<proteinExistence type="predicted"/>
<feature type="compositionally biased region" description="Acidic residues" evidence="1">
    <location>
        <begin position="77"/>
        <end position="91"/>
    </location>
</feature>
<feature type="compositionally biased region" description="Basic and acidic residues" evidence="1">
    <location>
        <begin position="92"/>
        <end position="104"/>
    </location>
</feature>
<dbReference type="InterPro" id="IPR041591">
    <property type="entry name" value="OCRE"/>
</dbReference>
<sequence>MKEEDLAAAALEGLRQANLNFDPVLKRYFDPDLNLFYDPTDRSYFDKRSGKFYRKTEGGELIETHTDPAYDNKLLSEESDSENDSGEDEPTEEQKADMASRKVADPFSLIDFSSLEPPPPPPEEDLKMKDEERDEPVYYGENIRAMIMASDTVQLGKLTIITELGCIIGSGQQAQIRIQEDHVQPRHVVIQHRTVPSLEPNPETYFEVQFHAFGQLNGQLKPAEHCERVKHMDRLKIGTTIIILHVHEPGETCDACRSGDIISELPETLQSGMLNGEMQKAFLDKSEAERIREFYNFDRYCWGPGMSKAAQEEVSDN</sequence>
<dbReference type="OrthoDB" id="2538319at2759"/>
<dbReference type="PANTHER" id="PTHR23106">
    <property type="entry name" value="ANGIOGENIC FACTOR WITH G PATCH AND FHA DOMAINS 1"/>
    <property type="match status" value="1"/>
</dbReference>
<accession>E4WQB8</accession>
<dbReference type="PANTHER" id="PTHR23106:SF24">
    <property type="entry name" value="ANGIOGENIC FACTOR WITH G PATCH AND FHA DOMAINS 1"/>
    <property type="match status" value="1"/>
</dbReference>
<dbReference type="InParanoid" id="E4WQB8"/>
<evidence type="ECO:0000313" key="4">
    <source>
        <dbReference type="EMBL" id="CBY38288.1"/>
    </source>
</evidence>
<protein>
    <recommendedName>
        <fullName evidence="2">OCRE domain-containing protein</fullName>
    </recommendedName>
</protein>
<dbReference type="InterPro" id="IPR053027">
    <property type="entry name" value="AGGF1"/>
</dbReference>
<dbReference type="EMBL" id="FN655176">
    <property type="protein sequence ID" value="CBY38288.1"/>
    <property type="molecule type" value="Genomic_DNA"/>
</dbReference>
<feature type="region of interest" description="Disordered" evidence="1">
    <location>
        <begin position="59"/>
        <end position="132"/>
    </location>
</feature>
<dbReference type="Proteomes" id="UP000011014">
    <property type="component" value="Unassembled WGS sequence"/>
</dbReference>
<feature type="domain" description="OCRE" evidence="2">
    <location>
        <begin position="17"/>
        <end position="54"/>
    </location>
</feature>
<keyword evidence="5" id="KW-1185">Reference proteome</keyword>
<name>E4WQB8_OIKDI</name>